<comment type="caution">
    <text evidence="3">The sequence shown here is derived from an EMBL/GenBank/DDBJ whole genome shotgun (WGS) entry which is preliminary data.</text>
</comment>
<keyword evidence="1" id="KW-0472">Membrane</keyword>
<dbReference type="EMBL" id="JAGDYL010000050">
    <property type="protein sequence ID" value="MBO1806640.1"/>
    <property type="molecule type" value="Genomic_DNA"/>
</dbReference>
<dbReference type="Proteomes" id="UP000664398">
    <property type="component" value="Unassembled WGS sequence"/>
</dbReference>
<gene>
    <name evidence="3" type="ORF">J4H91_15180</name>
</gene>
<feature type="chain" id="PRO_5037138845" description="LPXTG-motif cell wall anchor domain-containing protein" evidence="2">
    <location>
        <begin position="35"/>
        <end position="389"/>
    </location>
</feature>
<organism evidence="3 4">
    <name type="scientific">Leucobacter ruminantium</name>
    <dbReference type="NCBI Taxonomy" id="1289170"/>
    <lineage>
        <taxon>Bacteria</taxon>
        <taxon>Bacillati</taxon>
        <taxon>Actinomycetota</taxon>
        <taxon>Actinomycetes</taxon>
        <taxon>Micrococcales</taxon>
        <taxon>Microbacteriaceae</taxon>
        <taxon>Leucobacter</taxon>
    </lineage>
</organism>
<evidence type="ECO:0000256" key="1">
    <source>
        <dbReference type="SAM" id="Phobius"/>
    </source>
</evidence>
<dbReference type="AlphaFoldDB" id="A0A939M457"/>
<sequence length="389" mass="39207">MTSRTRGLALIPGVALGAALVVGAPLLGAPAAFAAETDISVTYSTQNAADAPIDGSSTVHGRVGQPRDDMQVTYTIQSDTVQYPIPVLTYTGDFTDSSDATYTFRFGCDGSVPGSDCATYQPQVDAMNALASALDGRSIEGFTADVTPIIMAFGGNVPPGITGTVTASILSDVPGTGQLEFFLQEGEQAGAERLSPTAITPLSITEPSIAATSTGSFCAADLAEYTEGKTKYTPTGFGRADFDIQSTVTDAGILPDDATPVGTTADGVVFSVQNGGTGLTEAGVEGELLAAPAGTYQVTGAYTAPDGVPARGIGTEVTVLGADAPECYSASEIVDPVDPVDPKPTDPKPVQTLANTGSGDSGVLAASGAGAALLGALLLGRALQRRRVA</sequence>
<evidence type="ECO:0000256" key="2">
    <source>
        <dbReference type="SAM" id="SignalP"/>
    </source>
</evidence>
<reference evidence="3" key="1">
    <citation type="submission" date="2021-03" db="EMBL/GenBank/DDBJ databases">
        <title>Leucobacter chromiisoli sp. nov., isolated from chromium-containing soil of chemical plant.</title>
        <authorList>
            <person name="Xu Z."/>
        </authorList>
    </citation>
    <scope>NUCLEOTIDE SEQUENCE</scope>
    <source>
        <strain evidence="3">A2</strain>
    </source>
</reference>
<protein>
    <recommendedName>
        <fullName evidence="5">LPXTG-motif cell wall anchor domain-containing protein</fullName>
    </recommendedName>
</protein>
<keyword evidence="1" id="KW-0812">Transmembrane</keyword>
<keyword evidence="1" id="KW-1133">Transmembrane helix</keyword>
<name>A0A939M457_9MICO</name>
<keyword evidence="2" id="KW-0732">Signal</keyword>
<keyword evidence="4" id="KW-1185">Reference proteome</keyword>
<evidence type="ECO:0000313" key="4">
    <source>
        <dbReference type="Proteomes" id="UP000664398"/>
    </source>
</evidence>
<evidence type="ECO:0000313" key="3">
    <source>
        <dbReference type="EMBL" id="MBO1806640.1"/>
    </source>
</evidence>
<proteinExistence type="predicted"/>
<dbReference type="RefSeq" id="WP_208047090.1">
    <property type="nucleotide sequence ID" value="NZ_JAGDYL010000050.1"/>
</dbReference>
<evidence type="ECO:0008006" key="5">
    <source>
        <dbReference type="Google" id="ProtNLM"/>
    </source>
</evidence>
<feature type="transmembrane region" description="Helical" evidence="1">
    <location>
        <begin position="363"/>
        <end position="383"/>
    </location>
</feature>
<feature type="signal peptide" evidence="2">
    <location>
        <begin position="1"/>
        <end position="34"/>
    </location>
</feature>
<accession>A0A939M457</accession>